<feature type="region of interest" description="Disordered" evidence="1">
    <location>
        <begin position="49"/>
        <end position="98"/>
    </location>
</feature>
<name>A0A0F8ZBI3_9ZZZZ</name>
<dbReference type="EMBL" id="LAZR01064503">
    <property type="protein sequence ID" value="KKK57391.1"/>
    <property type="molecule type" value="Genomic_DNA"/>
</dbReference>
<protein>
    <recommendedName>
        <fullName evidence="3">Cell envelope biogenesis protein TolA</fullName>
    </recommendedName>
</protein>
<feature type="compositionally biased region" description="Low complexity" evidence="1">
    <location>
        <begin position="52"/>
        <end position="67"/>
    </location>
</feature>
<evidence type="ECO:0008006" key="3">
    <source>
        <dbReference type="Google" id="ProtNLM"/>
    </source>
</evidence>
<organism evidence="2">
    <name type="scientific">marine sediment metagenome</name>
    <dbReference type="NCBI Taxonomy" id="412755"/>
    <lineage>
        <taxon>unclassified sequences</taxon>
        <taxon>metagenomes</taxon>
        <taxon>ecological metagenomes</taxon>
    </lineage>
</organism>
<reference evidence="2" key="1">
    <citation type="journal article" date="2015" name="Nature">
        <title>Complex archaea that bridge the gap between prokaryotes and eukaryotes.</title>
        <authorList>
            <person name="Spang A."/>
            <person name="Saw J.H."/>
            <person name="Jorgensen S.L."/>
            <person name="Zaremba-Niedzwiedzka K."/>
            <person name="Martijn J."/>
            <person name="Lind A.E."/>
            <person name="van Eijk R."/>
            <person name="Schleper C."/>
            <person name="Guy L."/>
            <person name="Ettema T.J."/>
        </authorList>
    </citation>
    <scope>NUCLEOTIDE SEQUENCE</scope>
</reference>
<dbReference type="AlphaFoldDB" id="A0A0F8ZBI3"/>
<accession>A0A0F8ZBI3</accession>
<proteinExistence type="predicted"/>
<evidence type="ECO:0000313" key="2">
    <source>
        <dbReference type="EMBL" id="KKK57391.1"/>
    </source>
</evidence>
<gene>
    <name evidence="2" type="ORF">LCGC14_3054940</name>
</gene>
<feature type="compositionally biased region" description="Pro residues" evidence="1">
    <location>
        <begin position="79"/>
        <end position="98"/>
    </location>
</feature>
<comment type="caution">
    <text evidence="2">The sequence shown here is derived from an EMBL/GenBank/DDBJ whole genome shotgun (WGS) entry which is preliminary data.</text>
</comment>
<sequence length="98" mass="10134">MKTGTYISGIGHAGLIGFALFGPLFAAKPLPPPEVADVQLLSEEEFAALTRPELSPEVSAEAPAPAEIDTLSEDASPVAPEPEPVPEPQPEPPVTHGT</sequence>
<evidence type="ECO:0000256" key="1">
    <source>
        <dbReference type="SAM" id="MobiDB-lite"/>
    </source>
</evidence>